<dbReference type="EMBL" id="CM056744">
    <property type="protein sequence ID" value="KAJ8665657.1"/>
    <property type="molecule type" value="Genomic_DNA"/>
</dbReference>
<evidence type="ECO:0000313" key="1">
    <source>
        <dbReference type="EMBL" id="KAJ8665657.1"/>
    </source>
</evidence>
<keyword evidence="2" id="KW-1185">Reference proteome</keyword>
<protein>
    <submittedName>
        <fullName evidence="1">Uncharacterized protein</fullName>
    </submittedName>
</protein>
<organism evidence="1 2">
    <name type="scientific">Eretmocerus hayati</name>
    <dbReference type="NCBI Taxonomy" id="131215"/>
    <lineage>
        <taxon>Eukaryota</taxon>
        <taxon>Metazoa</taxon>
        <taxon>Ecdysozoa</taxon>
        <taxon>Arthropoda</taxon>
        <taxon>Hexapoda</taxon>
        <taxon>Insecta</taxon>
        <taxon>Pterygota</taxon>
        <taxon>Neoptera</taxon>
        <taxon>Endopterygota</taxon>
        <taxon>Hymenoptera</taxon>
        <taxon>Apocrita</taxon>
        <taxon>Proctotrupomorpha</taxon>
        <taxon>Chalcidoidea</taxon>
        <taxon>Aphelinidae</taxon>
        <taxon>Aphelininae</taxon>
        <taxon>Eretmocerus</taxon>
    </lineage>
</organism>
<gene>
    <name evidence="1" type="ORF">QAD02_007319</name>
</gene>
<sequence>MLYPLVESCLPEELLRAWQRTSVYSVTSAVNADSSENRNVVAKNRLEQLIKFLSSEVQIEVRISMAVKGFDLKPDGSDSDDELSIKRTDTKDIPSAVGLLTTKGKISPCIFCESSDHISQDCVKAKKM</sequence>
<reference evidence="1" key="1">
    <citation type="submission" date="2023-04" db="EMBL/GenBank/DDBJ databases">
        <title>A chromosome-level genome assembly of the parasitoid wasp Eretmocerus hayati.</title>
        <authorList>
            <person name="Zhong Y."/>
            <person name="Liu S."/>
            <person name="Liu Y."/>
        </authorList>
    </citation>
    <scope>NUCLEOTIDE SEQUENCE</scope>
    <source>
        <strain evidence="1">ZJU_SS_LIU_2023</strain>
    </source>
</reference>
<comment type="caution">
    <text evidence="1">The sequence shown here is derived from an EMBL/GenBank/DDBJ whole genome shotgun (WGS) entry which is preliminary data.</text>
</comment>
<proteinExistence type="predicted"/>
<dbReference type="Proteomes" id="UP001239111">
    <property type="component" value="Chromosome 4"/>
</dbReference>
<accession>A0ACC2N3D2</accession>
<name>A0ACC2N3D2_9HYME</name>
<evidence type="ECO:0000313" key="2">
    <source>
        <dbReference type="Proteomes" id="UP001239111"/>
    </source>
</evidence>